<dbReference type="Proteomes" id="UP001652624">
    <property type="component" value="Chromosome 17"/>
</dbReference>
<dbReference type="PANTHER" id="PTHR31793:SF27">
    <property type="entry name" value="NOVEL THIOESTERASE SUPERFAMILY DOMAIN AND SAPOSIN A-TYPE DOMAIN CONTAINING PROTEIN (0610012H03RIK)"/>
    <property type="match status" value="1"/>
</dbReference>
<evidence type="ECO:0000313" key="5">
    <source>
        <dbReference type="RefSeq" id="XP_007530168.1"/>
    </source>
</evidence>
<dbReference type="InterPro" id="IPR006683">
    <property type="entry name" value="Thioestr_dom"/>
</dbReference>
<dbReference type="GO" id="GO:0047617">
    <property type="term" value="F:fatty acyl-CoA hydrolase activity"/>
    <property type="evidence" value="ECO:0007669"/>
    <property type="project" value="TreeGrafter"/>
</dbReference>
<dbReference type="Gene3D" id="3.10.129.10">
    <property type="entry name" value="Hotdog Thioesterase"/>
    <property type="match status" value="1"/>
</dbReference>
<dbReference type="RefSeq" id="XP_007530168.1">
    <property type="nucleotide sequence ID" value="XM_007530106.3"/>
</dbReference>
<feature type="domain" description="Thioesterase" evidence="3">
    <location>
        <begin position="51"/>
        <end position="130"/>
    </location>
</feature>
<dbReference type="SUPFAM" id="SSF54637">
    <property type="entry name" value="Thioesterase/thiol ester dehydrase-isomerase"/>
    <property type="match status" value="1"/>
</dbReference>
<dbReference type="AlphaFoldDB" id="A0A1S3A6H3"/>
<name>A0A1S3A6H3_ERIEU</name>
<dbReference type="PANTHER" id="PTHR31793">
    <property type="entry name" value="4-HYDROXYBENZOYL-COA THIOESTERASE FAMILY MEMBER"/>
    <property type="match status" value="1"/>
</dbReference>
<dbReference type="InterPro" id="IPR050563">
    <property type="entry name" value="4-hydroxybenzoyl-CoA_TE"/>
</dbReference>
<dbReference type="FunCoup" id="A0A1S3A6H3">
    <property type="interactions" value="4"/>
</dbReference>
<evidence type="ECO:0000259" key="3">
    <source>
        <dbReference type="Pfam" id="PF03061"/>
    </source>
</evidence>
<protein>
    <submittedName>
        <fullName evidence="5">Uncharacterized protein LOC103119786</fullName>
    </submittedName>
</protein>
<dbReference type="CDD" id="cd00586">
    <property type="entry name" value="4HBT"/>
    <property type="match status" value="1"/>
</dbReference>
<organism evidence="4 5">
    <name type="scientific">Erinaceus europaeus</name>
    <name type="common">Western European hedgehog</name>
    <dbReference type="NCBI Taxonomy" id="9365"/>
    <lineage>
        <taxon>Eukaryota</taxon>
        <taxon>Metazoa</taxon>
        <taxon>Chordata</taxon>
        <taxon>Craniata</taxon>
        <taxon>Vertebrata</taxon>
        <taxon>Euteleostomi</taxon>
        <taxon>Mammalia</taxon>
        <taxon>Eutheria</taxon>
        <taxon>Laurasiatheria</taxon>
        <taxon>Eulipotyphla</taxon>
        <taxon>Erinaceidae</taxon>
        <taxon>Erinaceinae</taxon>
        <taxon>Erinaceus</taxon>
    </lineage>
</organism>
<accession>A0A1S3A6H3</accession>
<evidence type="ECO:0000256" key="2">
    <source>
        <dbReference type="ARBA" id="ARBA00022801"/>
    </source>
</evidence>
<dbReference type="eggNOG" id="ENOG502S411">
    <property type="taxonomic scope" value="Eukaryota"/>
</dbReference>
<comment type="similarity">
    <text evidence="1">Belongs to the 4-hydroxybenzoyl-CoA thioesterase family.</text>
</comment>
<dbReference type="Pfam" id="PF03061">
    <property type="entry name" value="4HBT"/>
    <property type="match status" value="1"/>
</dbReference>
<keyword evidence="2" id="KW-0378">Hydrolase</keyword>
<dbReference type="GeneID" id="103119786"/>
<dbReference type="OrthoDB" id="2420454at2759"/>
<dbReference type="InterPro" id="IPR029069">
    <property type="entry name" value="HotDog_dom_sf"/>
</dbReference>
<gene>
    <name evidence="5" type="primary">LOC103119786</name>
</gene>
<proteinExistence type="inferred from homology"/>
<evidence type="ECO:0000313" key="4">
    <source>
        <dbReference type="Proteomes" id="UP001652624"/>
    </source>
</evidence>
<sequence length="200" mass="22792">MVSWTLKLPTRNVRFLATSSENQRVEDLHRHQEVYKYFLPIQTRWQDNDQYGHVNNVVYHSYFDTIINHYLIRYCGLKTGLLTSPTVGFMVTNQCTFHSPVGFPQIPVGALAVEKVGYSSVHYRLALFPPKPTKELLSVNHQDLTEGFFSGHSKLTQFDDLACTTGSSTHVFVNPATNKPMGLPEDFKRGLLRLMNPAFV</sequence>
<dbReference type="FunFam" id="3.10.129.10:FF:000105">
    <property type="entry name" value="uncharacterized protein LOC101841231 isoform X3"/>
    <property type="match status" value="1"/>
</dbReference>
<keyword evidence="4" id="KW-1185">Reference proteome</keyword>
<dbReference type="GO" id="GO:0005739">
    <property type="term" value="C:mitochondrion"/>
    <property type="evidence" value="ECO:0007669"/>
    <property type="project" value="TreeGrafter"/>
</dbReference>
<reference evidence="5" key="1">
    <citation type="submission" date="2025-08" db="UniProtKB">
        <authorList>
            <consortium name="RefSeq"/>
        </authorList>
    </citation>
    <scope>IDENTIFICATION</scope>
</reference>
<dbReference type="InParanoid" id="A0A1S3A6H3"/>
<evidence type="ECO:0000256" key="1">
    <source>
        <dbReference type="ARBA" id="ARBA00005953"/>
    </source>
</evidence>